<sequence>MEDNKMPPPVKAFTFDVFGTVVDWRTSIISALTTAATSKLSSPSLSPTTRSRLASTDWSVFAAAWRAAYYAYTHGFVPGQTPWRDIDAFHRDALVDLLSEHGLSEVFTEDEITSLSRAWHFLTPWPDSAEGIRRLSANGGYRTATLSNGNVSLLKDLDEHGGLGFTEILSAEDFRMYKPNPGVYDGACERLKLAPGEVAMVAAHLGDLEAARARGMRTVYVEREGEEGWDEGRVEEARTWVDVWVGLGEGGVQEVARRFGA</sequence>
<dbReference type="NCBIfam" id="TIGR01493">
    <property type="entry name" value="HAD-SF-IA-v2"/>
    <property type="match status" value="1"/>
</dbReference>
<comment type="similarity">
    <text evidence="1">Belongs to the HAD-like hydrolase superfamily. S-2-haloalkanoic acid dehalogenase family.</text>
</comment>
<accession>A0AAJ0F0X5</accession>
<reference evidence="3" key="1">
    <citation type="submission" date="2023-06" db="EMBL/GenBank/DDBJ databases">
        <title>Genome-scale phylogeny and comparative genomics of the fungal order Sordariales.</title>
        <authorList>
            <consortium name="Lawrence Berkeley National Laboratory"/>
            <person name="Hensen N."/>
            <person name="Bonometti L."/>
            <person name="Westerberg I."/>
            <person name="Brannstrom I.O."/>
            <person name="Guillou S."/>
            <person name="Cros-Aarteil S."/>
            <person name="Calhoun S."/>
            <person name="Haridas S."/>
            <person name="Kuo A."/>
            <person name="Mondo S."/>
            <person name="Pangilinan J."/>
            <person name="Riley R."/>
            <person name="Labutti K."/>
            <person name="Andreopoulos B."/>
            <person name="Lipzen A."/>
            <person name="Chen C."/>
            <person name="Yanf M."/>
            <person name="Daum C."/>
            <person name="Ng V."/>
            <person name="Clum A."/>
            <person name="Steindorff A."/>
            <person name="Ohm R."/>
            <person name="Martin F."/>
            <person name="Silar P."/>
            <person name="Natvig D."/>
            <person name="Lalanne C."/>
            <person name="Gautier V."/>
            <person name="Ament-Velasquez S.L."/>
            <person name="Kruys A."/>
            <person name="Hutchinson M.I."/>
            <person name="Powell A.J."/>
            <person name="Barry K."/>
            <person name="Miller A.N."/>
            <person name="Grigoriev I.V."/>
            <person name="Debuchy R."/>
            <person name="Gladieux P."/>
            <person name="Thoren M.H."/>
            <person name="Johannesson H."/>
        </authorList>
    </citation>
    <scope>NUCLEOTIDE SEQUENCE</scope>
    <source>
        <strain evidence="3">PSN4</strain>
    </source>
</reference>
<dbReference type="NCBIfam" id="TIGR01549">
    <property type="entry name" value="HAD-SF-IA-v1"/>
    <property type="match status" value="1"/>
</dbReference>
<dbReference type="AlphaFoldDB" id="A0AAJ0F0X5"/>
<dbReference type="InterPro" id="IPR006328">
    <property type="entry name" value="2-HAD"/>
</dbReference>
<dbReference type="Gene3D" id="3.40.50.1000">
    <property type="entry name" value="HAD superfamily/HAD-like"/>
    <property type="match status" value="1"/>
</dbReference>
<dbReference type="SFLD" id="SFLDS00003">
    <property type="entry name" value="Haloacid_Dehalogenase"/>
    <property type="match status" value="1"/>
</dbReference>
<evidence type="ECO:0000313" key="4">
    <source>
        <dbReference type="Proteomes" id="UP001239445"/>
    </source>
</evidence>
<dbReference type="EMBL" id="MU839846">
    <property type="protein sequence ID" value="KAK1750581.1"/>
    <property type="molecule type" value="Genomic_DNA"/>
</dbReference>
<proteinExistence type="inferred from homology"/>
<dbReference type="InterPro" id="IPR023214">
    <property type="entry name" value="HAD_sf"/>
</dbReference>
<dbReference type="PANTHER" id="PTHR43316">
    <property type="entry name" value="HYDROLASE, HALOACID DELAHOGENASE-RELATED"/>
    <property type="match status" value="1"/>
</dbReference>
<gene>
    <name evidence="3" type="ORF">QBC47DRAFT_119490</name>
</gene>
<keyword evidence="2" id="KW-0378">Hydrolase</keyword>
<dbReference type="PANTHER" id="PTHR43316:SF3">
    <property type="entry name" value="HALOACID DEHALOGENASE, TYPE II (AFU_ORTHOLOGUE AFUA_2G07750)-RELATED"/>
    <property type="match status" value="1"/>
</dbReference>
<dbReference type="InterPro" id="IPR023198">
    <property type="entry name" value="PGP-like_dom2"/>
</dbReference>
<protein>
    <submittedName>
        <fullName evidence="3">HAD-like domain-containing protein</fullName>
    </submittedName>
</protein>
<evidence type="ECO:0000313" key="3">
    <source>
        <dbReference type="EMBL" id="KAK1750581.1"/>
    </source>
</evidence>
<dbReference type="Pfam" id="PF00702">
    <property type="entry name" value="Hydrolase"/>
    <property type="match status" value="1"/>
</dbReference>
<dbReference type="Gene3D" id="1.10.150.240">
    <property type="entry name" value="Putative phosphatase, domain 2"/>
    <property type="match status" value="1"/>
</dbReference>
<dbReference type="InterPro" id="IPR006439">
    <property type="entry name" value="HAD-SF_hydro_IA"/>
</dbReference>
<organism evidence="3 4">
    <name type="scientific">Echria macrotheca</name>
    <dbReference type="NCBI Taxonomy" id="438768"/>
    <lineage>
        <taxon>Eukaryota</taxon>
        <taxon>Fungi</taxon>
        <taxon>Dikarya</taxon>
        <taxon>Ascomycota</taxon>
        <taxon>Pezizomycotina</taxon>
        <taxon>Sordariomycetes</taxon>
        <taxon>Sordariomycetidae</taxon>
        <taxon>Sordariales</taxon>
        <taxon>Schizotheciaceae</taxon>
        <taxon>Echria</taxon>
    </lineage>
</organism>
<dbReference type="SFLD" id="SFLDG01129">
    <property type="entry name" value="C1.5:_HAD__Beta-PGM__Phosphata"/>
    <property type="match status" value="1"/>
</dbReference>
<dbReference type="Proteomes" id="UP001239445">
    <property type="component" value="Unassembled WGS sequence"/>
</dbReference>
<dbReference type="InterPro" id="IPR036412">
    <property type="entry name" value="HAD-like_sf"/>
</dbReference>
<dbReference type="SUPFAM" id="SSF56784">
    <property type="entry name" value="HAD-like"/>
    <property type="match status" value="1"/>
</dbReference>
<dbReference type="PRINTS" id="PR00413">
    <property type="entry name" value="HADHALOGNASE"/>
</dbReference>
<keyword evidence="4" id="KW-1185">Reference proteome</keyword>
<name>A0AAJ0F0X5_9PEZI</name>
<dbReference type="GO" id="GO:0016791">
    <property type="term" value="F:phosphatase activity"/>
    <property type="evidence" value="ECO:0007669"/>
    <property type="project" value="UniProtKB-ARBA"/>
</dbReference>
<comment type="caution">
    <text evidence="3">The sequence shown here is derived from an EMBL/GenBank/DDBJ whole genome shotgun (WGS) entry which is preliminary data.</text>
</comment>
<dbReference type="GO" id="GO:0019120">
    <property type="term" value="F:hydrolase activity, acting on acid halide bonds, in C-halide compounds"/>
    <property type="evidence" value="ECO:0007669"/>
    <property type="project" value="InterPro"/>
</dbReference>
<dbReference type="InterPro" id="IPR051540">
    <property type="entry name" value="S-2-haloacid_dehalogenase"/>
</dbReference>
<evidence type="ECO:0000256" key="2">
    <source>
        <dbReference type="ARBA" id="ARBA00022801"/>
    </source>
</evidence>
<dbReference type="NCBIfam" id="TIGR01428">
    <property type="entry name" value="HAD_type_II"/>
    <property type="match status" value="1"/>
</dbReference>
<evidence type="ECO:0000256" key="1">
    <source>
        <dbReference type="ARBA" id="ARBA00008106"/>
    </source>
</evidence>